<dbReference type="GO" id="GO:0009235">
    <property type="term" value="P:cobalamin metabolic process"/>
    <property type="evidence" value="ECO:0007669"/>
    <property type="project" value="UniProtKB-ARBA"/>
</dbReference>
<dbReference type="InterPro" id="IPR036451">
    <property type="entry name" value="CblAdoTrfase-like_sf"/>
</dbReference>
<keyword evidence="3 7" id="KW-0808">Transferase</keyword>
<organism evidence="7">
    <name type="scientific">mine drainage metagenome</name>
    <dbReference type="NCBI Taxonomy" id="410659"/>
    <lineage>
        <taxon>unclassified sequences</taxon>
        <taxon>metagenomes</taxon>
        <taxon>ecological metagenomes</taxon>
    </lineage>
</organism>
<reference evidence="7" key="1">
    <citation type="submission" date="2016-10" db="EMBL/GenBank/DDBJ databases">
        <title>Sequence of Gallionella enrichment culture.</title>
        <authorList>
            <person name="Poehlein A."/>
            <person name="Muehling M."/>
            <person name="Daniel R."/>
        </authorList>
    </citation>
    <scope>NUCLEOTIDE SEQUENCE</scope>
</reference>
<keyword evidence="5" id="KW-0067">ATP-binding</keyword>
<evidence type="ECO:0000256" key="3">
    <source>
        <dbReference type="ARBA" id="ARBA00022679"/>
    </source>
</evidence>
<dbReference type="Gene3D" id="1.20.1200.10">
    <property type="entry name" value="Cobalamin adenosyltransferase-like"/>
    <property type="match status" value="1"/>
</dbReference>
<evidence type="ECO:0000256" key="1">
    <source>
        <dbReference type="ARBA" id="ARBA00007487"/>
    </source>
</evidence>
<keyword evidence="4" id="KW-0547">Nucleotide-binding</keyword>
<dbReference type="InterPro" id="IPR029499">
    <property type="entry name" value="PduO-typ"/>
</dbReference>
<dbReference type="GO" id="GO:0005524">
    <property type="term" value="F:ATP binding"/>
    <property type="evidence" value="ECO:0007669"/>
    <property type="project" value="UniProtKB-KW"/>
</dbReference>
<dbReference type="EMBL" id="MLJW01000350">
    <property type="protein sequence ID" value="OIQ88964.1"/>
    <property type="molecule type" value="Genomic_DNA"/>
</dbReference>
<gene>
    <name evidence="7" type="primary">yvqK_6</name>
    <name evidence="7" type="ORF">GALL_291430</name>
</gene>
<name>A0A1J5RA20_9ZZZZ</name>
<dbReference type="PANTHER" id="PTHR12213">
    <property type="entry name" value="CORRINOID ADENOSYLTRANSFERASE"/>
    <property type="match status" value="1"/>
</dbReference>
<feature type="domain" description="Cobalamin adenosyltransferase-like" evidence="6">
    <location>
        <begin position="5"/>
        <end position="171"/>
    </location>
</feature>
<proteinExistence type="inferred from homology"/>
<protein>
    <submittedName>
        <fullName evidence="7">Cob(I)yrinic acid a,c-diamide adenosyltransferase</fullName>
        <ecNumber evidence="7">2.5.1.17</ecNumber>
    </submittedName>
</protein>
<dbReference type="PANTHER" id="PTHR12213:SF0">
    <property type="entry name" value="CORRINOID ADENOSYLTRANSFERASE MMAB"/>
    <property type="match status" value="1"/>
</dbReference>
<dbReference type="NCBIfam" id="TIGR00636">
    <property type="entry name" value="PduO_Nterm"/>
    <property type="match status" value="1"/>
</dbReference>
<evidence type="ECO:0000259" key="6">
    <source>
        <dbReference type="Pfam" id="PF01923"/>
    </source>
</evidence>
<evidence type="ECO:0000313" key="7">
    <source>
        <dbReference type="EMBL" id="OIQ88964.1"/>
    </source>
</evidence>
<evidence type="ECO:0000256" key="2">
    <source>
        <dbReference type="ARBA" id="ARBA00011233"/>
    </source>
</evidence>
<sequence>MALKIYTKTGDLGKTSLIGGTKVPKSHIRIESYGTVDELNSYVGLVSDYISDVHTKSILKEIQDRLFTIGSSLACDPEKEPLMKIPDLKESDINLLEREIDRMNEVLPEMKNFILPGGHIAVSTTHVARCVCRRAERICVNMLENEMFVELLVIKYLNRLSDYLFVLARYAAHLLNIKEIAWKARIEHG</sequence>
<dbReference type="AlphaFoldDB" id="A0A1J5RA20"/>
<comment type="similarity">
    <text evidence="1">Belongs to the Cob(I)alamin adenosyltransferase family.</text>
</comment>
<dbReference type="SUPFAM" id="SSF89028">
    <property type="entry name" value="Cobalamin adenosyltransferase-like"/>
    <property type="match status" value="1"/>
</dbReference>
<comment type="caution">
    <text evidence="7">The sequence shown here is derived from an EMBL/GenBank/DDBJ whole genome shotgun (WGS) entry which is preliminary data.</text>
</comment>
<dbReference type="FunFam" id="1.20.1200.10:FF:000001">
    <property type="entry name" value="Cob(I)yrinic acid a,c-diamide adenosyltransferase"/>
    <property type="match status" value="1"/>
</dbReference>
<evidence type="ECO:0000256" key="5">
    <source>
        <dbReference type="ARBA" id="ARBA00022840"/>
    </source>
</evidence>
<accession>A0A1J5RA20</accession>
<evidence type="ECO:0000256" key="4">
    <source>
        <dbReference type="ARBA" id="ARBA00022741"/>
    </source>
</evidence>
<dbReference type="GO" id="GO:0008817">
    <property type="term" value="F:corrinoid adenosyltransferase activity"/>
    <property type="evidence" value="ECO:0007669"/>
    <property type="project" value="UniProtKB-EC"/>
</dbReference>
<dbReference type="EC" id="2.5.1.17" evidence="7"/>
<dbReference type="Pfam" id="PF01923">
    <property type="entry name" value="Cob_adeno_trans"/>
    <property type="match status" value="1"/>
</dbReference>
<comment type="subunit">
    <text evidence="2">Homotrimer.</text>
</comment>
<dbReference type="InterPro" id="IPR016030">
    <property type="entry name" value="CblAdoTrfase-like"/>
</dbReference>